<dbReference type="AlphaFoldDB" id="A0AAE8JNX2"/>
<dbReference type="InterPro" id="IPR029058">
    <property type="entry name" value="AB_hydrolase_fold"/>
</dbReference>
<dbReference type="EMBL" id="MJLX01000014">
    <property type="protein sequence ID" value="RLM26823.1"/>
    <property type="molecule type" value="Genomic_DNA"/>
</dbReference>
<gene>
    <name evidence="3" type="ORF">BIY26_07365</name>
</gene>
<dbReference type="Proteomes" id="UP000285972">
    <property type="component" value="Unassembled WGS sequence"/>
</dbReference>
<evidence type="ECO:0000313" key="3">
    <source>
        <dbReference type="EMBL" id="RLM26823.1"/>
    </source>
</evidence>
<dbReference type="Pfam" id="PF01738">
    <property type="entry name" value="DLH"/>
    <property type="match status" value="1"/>
</dbReference>
<dbReference type="PANTHER" id="PTHR22946">
    <property type="entry name" value="DIENELACTONE HYDROLASE DOMAIN-CONTAINING PROTEIN-RELATED"/>
    <property type="match status" value="1"/>
</dbReference>
<dbReference type="RefSeq" id="WP_095835888.1">
    <property type="nucleotide sequence ID" value="NZ_CP014137.1"/>
</dbReference>
<proteinExistence type="predicted"/>
<dbReference type="Gene3D" id="3.40.50.1820">
    <property type="entry name" value="alpha/beta hydrolase"/>
    <property type="match status" value="1"/>
</dbReference>
<dbReference type="InterPro" id="IPR050261">
    <property type="entry name" value="FrsA_esterase"/>
</dbReference>
<accession>A0AAE8JNX2</accession>
<sequence>MTYISRRAPFWLLAASLITPSLMAHDMTHQTSAVTDDALPVFYPQLKQRMTYPDSWLVSEHVRFEDWKHHARQTLRAALLTPDSTRAFAPQPLARQDRGSYLAEKVAFNLTDESRVSALLLTPKTPGPHPAVILLHDHGSKFDIGKEKVIKPWGNEEQLASAQAWADQFFSGRFIGDELAKRGYVVLAVDALGWGDRGPMQYERQQALASNFFNLGRSLAGLMAYEDMRAADFLASLPQVDEARIGALGFSMGAYRAWQLAALSDRIAATAAVSWIGTYNGLMTPGNNVLRGQSAFYMLHPGLSARLDFPDVASIAAPNPMLFFNGDADRLFPIGSVREAYDKMRRVWHSQQADAKLETKLWPQRGHVFEQEQQEAVFSWLDRWLVPVED</sequence>
<dbReference type="KEGG" id="bgj:AWC36_22980"/>
<keyword evidence="3" id="KW-0378">Hydrolase</keyword>
<feature type="signal peptide" evidence="1">
    <location>
        <begin position="1"/>
        <end position="24"/>
    </location>
</feature>
<dbReference type="GeneID" id="70909692"/>
<name>A0AAE8JNX2_9GAMM</name>
<dbReference type="SUPFAM" id="SSF53474">
    <property type="entry name" value="alpha/beta-Hydrolases"/>
    <property type="match status" value="1"/>
</dbReference>
<feature type="domain" description="Dienelactone hydrolase" evidence="2">
    <location>
        <begin position="175"/>
        <end position="375"/>
    </location>
</feature>
<comment type="caution">
    <text evidence="3">The sequence shown here is derived from an EMBL/GenBank/DDBJ whole genome shotgun (WGS) entry which is preliminary data.</text>
</comment>
<keyword evidence="1" id="KW-0732">Signal</keyword>
<reference evidence="3 4" key="1">
    <citation type="submission" date="2016-09" db="EMBL/GenBank/DDBJ databases">
        <authorList>
            <person name="Doonan J."/>
            <person name="Pachebat J.A."/>
            <person name="Golyshin P.N."/>
            <person name="Denman S."/>
            <person name="Mcdonald J.E."/>
        </authorList>
    </citation>
    <scope>NUCLEOTIDE SEQUENCE [LARGE SCALE GENOMIC DNA]</scope>
    <source>
        <strain evidence="3 4">FRB141</strain>
    </source>
</reference>
<protein>
    <submittedName>
        <fullName evidence="3">Hydrolase</fullName>
    </submittedName>
</protein>
<dbReference type="GO" id="GO:0016787">
    <property type="term" value="F:hydrolase activity"/>
    <property type="evidence" value="ECO:0007669"/>
    <property type="project" value="UniProtKB-KW"/>
</dbReference>
<feature type="chain" id="PRO_5041965084" evidence="1">
    <location>
        <begin position="25"/>
        <end position="390"/>
    </location>
</feature>
<evidence type="ECO:0000313" key="4">
    <source>
        <dbReference type="Proteomes" id="UP000285972"/>
    </source>
</evidence>
<evidence type="ECO:0000256" key="1">
    <source>
        <dbReference type="SAM" id="SignalP"/>
    </source>
</evidence>
<organism evidence="3 4">
    <name type="scientific">Brenneria goodwinii</name>
    <dbReference type="NCBI Taxonomy" id="1109412"/>
    <lineage>
        <taxon>Bacteria</taxon>
        <taxon>Pseudomonadati</taxon>
        <taxon>Pseudomonadota</taxon>
        <taxon>Gammaproteobacteria</taxon>
        <taxon>Enterobacterales</taxon>
        <taxon>Pectobacteriaceae</taxon>
        <taxon>Brenneria</taxon>
    </lineage>
</organism>
<dbReference type="InterPro" id="IPR002925">
    <property type="entry name" value="Dienelactn_hydro"/>
</dbReference>
<evidence type="ECO:0000259" key="2">
    <source>
        <dbReference type="Pfam" id="PF01738"/>
    </source>
</evidence>